<keyword evidence="4" id="KW-0732">Signal</keyword>
<evidence type="ECO:0000256" key="4">
    <source>
        <dbReference type="SAM" id="SignalP"/>
    </source>
</evidence>
<name>A0A520XG54_9DELT</name>
<dbReference type="GO" id="GO:0016020">
    <property type="term" value="C:membrane"/>
    <property type="evidence" value="ECO:0007669"/>
    <property type="project" value="UniProtKB-SubCell"/>
</dbReference>
<gene>
    <name evidence="6" type="ORF">EVJ48_01335</name>
</gene>
<dbReference type="InterPro" id="IPR006665">
    <property type="entry name" value="OmpA-like"/>
</dbReference>
<comment type="caution">
    <text evidence="6">The sequence shown here is derived from an EMBL/GenBank/DDBJ whole genome shotgun (WGS) entry which is preliminary data.</text>
</comment>
<evidence type="ECO:0000256" key="2">
    <source>
        <dbReference type="ARBA" id="ARBA00023136"/>
    </source>
</evidence>
<proteinExistence type="predicted"/>
<feature type="chain" id="PRO_5021732687" description="OmpA-like domain-containing protein" evidence="4">
    <location>
        <begin position="23"/>
        <end position="191"/>
    </location>
</feature>
<comment type="subcellular location">
    <subcellularLocation>
        <location evidence="1">Membrane</location>
    </subcellularLocation>
</comment>
<dbReference type="Pfam" id="PF00691">
    <property type="entry name" value="OmpA"/>
    <property type="match status" value="1"/>
</dbReference>
<feature type="signal peptide" evidence="4">
    <location>
        <begin position="1"/>
        <end position="22"/>
    </location>
</feature>
<evidence type="ECO:0000313" key="7">
    <source>
        <dbReference type="Proteomes" id="UP000322454"/>
    </source>
</evidence>
<reference evidence="6 7" key="1">
    <citation type="submission" date="2019-01" db="EMBL/GenBank/DDBJ databases">
        <title>Insights into ecological role of a new deltaproteobacterial order Candidatus Sinidesulfobacterales (Sva0485) by metagenomics and metatranscriptomics.</title>
        <authorList>
            <person name="Tan S."/>
            <person name="Liu J."/>
            <person name="Fang Y."/>
            <person name="Hedlund B."/>
            <person name="Lian Z.-H."/>
            <person name="Huang L.-Y."/>
            <person name="Li J.-T."/>
            <person name="Huang L.-N."/>
            <person name="Li W.-J."/>
            <person name="Jiang H.-C."/>
            <person name="Dong H.-L."/>
            <person name="Shu W.-S."/>
        </authorList>
    </citation>
    <scope>NUCLEOTIDE SEQUENCE [LARGE SCALE GENOMIC DNA]</scope>
    <source>
        <strain evidence="6">AP4</strain>
    </source>
</reference>
<dbReference type="Proteomes" id="UP000322454">
    <property type="component" value="Unassembled WGS sequence"/>
</dbReference>
<accession>A0A520XG54</accession>
<dbReference type="SUPFAM" id="SSF103088">
    <property type="entry name" value="OmpA-like"/>
    <property type="match status" value="1"/>
</dbReference>
<protein>
    <recommendedName>
        <fullName evidence="5">OmpA-like domain-containing protein</fullName>
    </recommendedName>
</protein>
<organism evidence="6 7">
    <name type="scientific">Candidatus Acidulodesulfobacterium acidiphilum</name>
    <dbReference type="NCBI Taxonomy" id="2597224"/>
    <lineage>
        <taxon>Bacteria</taxon>
        <taxon>Deltaproteobacteria</taxon>
        <taxon>Candidatus Acidulodesulfobacterales</taxon>
        <taxon>Candidatus Acidulodesulfobacterium</taxon>
    </lineage>
</organism>
<dbReference type="InterPro" id="IPR036737">
    <property type="entry name" value="OmpA-like_sf"/>
</dbReference>
<dbReference type="Gene3D" id="3.30.1330.60">
    <property type="entry name" value="OmpA-like domain"/>
    <property type="match status" value="1"/>
</dbReference>
<sequence length="191" mass="21545">MQKKILLIALTVCLVFAGNAFAKTRQRAYNYGATYVPSLTYVFQRNKSLTKFQKPVSKTADGSVAGALKKMAYLLKGNASAIHVVKFKPVKLTVYGFKFNSFVINKMLSKKLNKIKKLIAGKKIKVKSITGYTDHFGTKAYNNKLALERAETAERFLGLKNIKIFGYGKCCYISKINLKDRRVVIYGMEKF</sequence>
<evidence type="ECO:0000256" key="3">
    <source>
        <dbReference type="PROSITE-ProRule" id="PRU00473"/>
    </source>
</evidence>
<dbReference type="PRINTS" id="PR01021">
    <property type="entry name" value="OMPADOMAIN"/>
</dbReference>
<dbReference type="PROSITE" id="PS51123">
    <property type="entry name" value="OMPA_2"/>
    <property type="match status" value="1"/>
</dbReference>
<evidence type="ECO:0000256" key="1">
    <source>
        <dbReference type="ARBA" id="ARBA00004370"/>
    </source>
</evidence>
<feature type="domain" description="OmpA-like" evidence="5">
    <location>
        <begin position="85"/>
        <end position="191"/>
    </location>
</feature>
<evidence type="ECO:0000313" key="6">
    <source>
        <dbReference type="EMBL" id="RZV40160.1"/>
    </source>
</evidence>
<dbReference type="AlphaFoldDB" id="A0A520XG54"/>
<dbReference type="EMBL" id="SHMQ01000002">
    <property type="protein sequence ID" value="RZV40160.1"/>
    <property type="molecule type" value="Genomic_DNA"/>
</dbReference>
<evidence type="ECO:0000259" key="5">
    <source>
        <dbReference type="PROSITE" id="PS51123"/>
    </source>
</evidence>
<dbReference type="InterPro" id="IPR006664">
    <property type="entry name" value="OMP_bac"/>
</dbReference>
<keyword evidence="2 3" id="KW-0472">Membrane</keyword>